<dbReference type="InterPro" id="IPR022566">
    <property type="entry name" value="DUF2613"/>
</dbReference>
<evidence type="ECO:0000256" key="2">
    <source>
        <dbReference type="SAM" id="SignalP"/>
    </source>
</evidence>
<dbReference type="Proteomes" id="UP000318380">
    <property type="component" value="Unassembled WGS sequence"/>
</dbReference>
<evidence type="ECO:0000256" key="1">
    <source>
        <dbReference type="SAM" id="MobiDB-lite"/>
    </source>
</evidence>
<reference evidence="3 4" key="1">
    <citation type="submission" date="2019-06" db="EMBL/GenBank/DDBJ databases">
        <title>Sequencing the genomes of 1000 actinobacteria strains.</title>
        <authorList>
            <person name="Klenk H.-P."/>
        </authorList>
    </citation>
    <scope>NUCLEOTIDE SEQUENCE [LARGE SCALE GENOMIC DNA]</scope>
    <source>
        <strain evidence="3 4">DSM 24683</strain>
    </source>
</reference>
<keyword evidence="4" id="KW-1185">Reference proteome</keyword>
<organism evidence="3 4">
    <name type="scientific">Kribbella amoyensis</name>
    <dbReference type="NCBI Taxonomy" id="996641"/>
    <lineage>
        <taxon>Bacteria</taxon>
        <taxon>Bacillati</taxon>
        <taxon>Actinomycetota</taxon>
        <taxon>Actinomycetes</taxon>
        <taxon>Propionibacteriales</taxon>
        <taxon>Kribbellaceae</taxon>
        <taxon>Kribbella</taxon>
    </lineage>
</organism>
<comment type="caution">
    <text evidence="3">The sequence shown here is derived from an EMBL/GenBank/DDBJ whole genome shotgun (WGS) entry which is preliminary data.</text>
</comment>
<protein>
    <submittedName>
        <fullName evidence="3">Uncharacterized protein DUF2613</fullName>
    </submittedName>
</protein>
<sequence length="55" mass="5344">MGTVIGAALAVLAGLAVATTTVVGVVQTVQDDPAAPPPGQTQGQADVPIVNYGDK</sequence>
<dbReference type="AlphaFoldDB" id="A0A561BXU4"/>
<dbReference type="Pfam" id="PF11021">
    <property type="entry name" value="DUF2613"/>
    <property type="match status" value="1"/>
</dbReference>
<proteinExistence type="predicted"/>
<keyword evidence="2" id="KW-0732">Signal</keyword>
<dbReference type="EMBL" id="VIVK01000001">
    <property type="protein sequence ID" value="TWD83710.1"/>
    <property type="molecule type" value="Genomic_DNA"/>
</dbReference>
<feature type="signal peptide" evidence="2">
    <location>
        <begin position="1"/>
        <end position="18"/>
    </location>
</feature>
<dbReference type="RefSeq" id="WP_145810545.1">
    <property type="nucleotide sequence ID" value="NZ_VIVK01000001.1"/>
</dbReference>
<evidence type="ECO:0000313" key="4">
    <source>
        <dbReference type="Proteomes" id="UP000318380"/>
    </source>
</evidence>
<feature type="chain" id="PRO_5039078956" evidence="2">
    <location>
        <begin position="19"/>
        <end position="55"/>
    </location>
</feature>
<evidence type="ECO:0000313" key="3">
    <source>
        <dbReference type="EMBL" id="TWD83710.1"/>
    </source>
</evidence>
<feature type="region of interest" description="Disordered" evidence="1">
    <location>
        <begin position="31"/>
        <end position="55"/>
    </location>
</feature>
<accession>A0A561BXU4</accession>
<gene>
    <name evidence="3" type="ORF">FB561_4879</name>
</gene>
<name>A0A561BXU4_9ACTN</name>